<dbReference type="InterPro" id="IPR013078">
    <property type="entry name" value="His_Pase_superF_clade-1"/>
</dbReference>
<gene>
    <name evidence="5" type="ORF">FA014_02235</name>
</gene>
<sequence>MPFLATSADAAEHGPATRLDDEAAPDGTTTLYLVRHGRTQFNTARLLQGWSDSPLTEDGLTGVRATARVLAGRTFAAAYASPAGRTVATARELLAPHPGVGLTTDPGLREMHFGDLEARPEAELLALGDPVELFGGILTGTYPGLPGAERTTDYLERVADAFGRIEREHAGGGDVLVVSHGVTLLAYLAMAGTVPMDPLANASVSTVRIGPDGGREVRTFGFDPAAQGAPGLPVPGTEQPVRSPERPDAG</sequence>
<organism evidence="5 6">
    <name type="scientific">Cellulomonas hominis</name>
    <dbReference type="NCBI Taxonomy" id="156981"/>
    <lineage>
        <taxon>Bacteria</taxon>
        <taxon>Bacillati</taxon>
        <taxon>Actinomycetota</taxon>
        <taxon>Actinomycetes</taxon>
        <taxon>Micrococcales</taxon>
        <taxon>Cellulomonadaceae</taxon>
        <taxon>Cellulomonas</taxon>
    </lineage>
</organism>
<proteinExistence type="predicted"/>
<protein>
    <submittedName>
        <fullName evidence="5">Histidine phosphatase family protein</fullName>
    </submittedName>
</protein>
<dbReference type="AlphaFoldDB" id="A0A7Z8K2D2"/>
<evidence type="ECO:0000256" key="1">
    <source>
        <dbReference type="ARBA" id="ARBA00022801"/>
    </source>
</evidence>
<accession>A0A7Z8K2D2</accession>
<dbReference type="RefSeq" id="WP_154728087.1">
    <property type="nucleotide sequence ID" value="NZ_SZYE01000007.1"/>
</dbReference>
<feature type="binding site" evidence="3">
    <location>
        <position position="85"/>
    </location>
    <ligand>
        <name>substrate</name>
    </ligand>
</feature>
<dbReference type="Pfam" id="PF00300">
    <property type="entry name" value="His_Phos_1"/>
    <property type="match status" value="1"/>
</dbReference>
<feature type="active site" description="Proton donor/acceptor" evidence="2">
    <location>
        <position position="110"/>
    </location>
</feature>
<reference evidence="5 6" key="1">
    <citation type="submission" date="2019-05" db="EMBL/GenBank/DDBJ databases">
        <title>Genome sequence of Cellulomonas hominis strain CS1.</title>
        <authorList>
            <person name="Belmont J."/>
            <person name="Maclea K.S."/>
        </authorList>
    </citation>
    <scope>NUCLEOTIDE SEQUENCE [LARGE SCALE GENOMIC DNA]</scope>
    <source>
        <strain evidence="5 6">CS1</strain>
    </source>
</reference>
<comment type="caution">
    <text evidence="5">The sequence shown here is derived from an EMBL/GenBank/DDBJ whole genome shotgun (WGS) entry which is preliminary data.</text>
</comment>
<evidence type="ECO:0000256" key="3">
    <source>
        <dbReference type="PIRSR" id="PIRSR613078-2"/>
    </source>
</evidence>
<evidence type="ECO:0000313" key="6">
    <source>
        <dbReference type="Proteomes" id="UP000308121"/>
    </source>
</evidence>
<dbReference type="PANTHER" id="PTHR46517:SF1">
    <property type="entry name" value="FRUCTOSE-2,6-BISPHOSPHATASE TIGAR"/>
    <property type="match status" value="1"/>
</dbReference>
<dbReference type="GO" id="GO:0004331">
    <property type="term" value="F:fructose-2,6-bisphosphate 2-phosphatase activity"/>
    <property type="evidence" value="ECO:0007669"/>
    <property type="project" value="TreeGrafter"/>
</dbReference>
<dbReference type="InterPro" id="IPR029033">
    <property type="entry name" value="His_PPase_superfam"/>
</dbReference>
<dbReference type="Gene3D" id="3.40.50.1240">
    <property type="entry name" value="Phosphoglycerate mutase-like"/>
    <property type="match status" value="1"/>
</dbReference>
<name>A0A7Z8K2D2_9CELL</name>
<keyword evidence="1" id="KW-0378">Hydrolase</keyword>
<evidence type="ECO:0000256" key="4">
    <source>
        <dbReference type="SAM" id="MobiDB-lite"/>
    </source>
</evidence>
<dbReference type="GO" id="GO:0043456">
    <property type="term" value="P:regulation of pentose-phosphate shunt"/>
    <property type="evidence" value="ECO:0007669"/>
    <property type="project" value="TreeGrafter"/>
</dbReference>
<dbReference type="InterPro" id="IPR051695">
    <property type="entry name" value="Phosphoglycerate_Mutase"/>
</dbReference>
<feature type="binding site" evidence="3">
    <location>
        <begin position="35"/>
        <end position="42"/>
    </location>
    <ligand>
        <name>substrate</name>
    </ligand>
</feature>
<dbReference type="Proteomes" id="UP000308121">
    <property type="component" value="Unassembled WGS sequence"/>
</dbReference>
<feature type="region of interest" description="Disordered" evidence="4">
    <location>
        <begin position="223"/>
        <end position="250"/>
    </location>
</feature>
<dbReference type="EMBL" id="SZYE01000007">
    <property type="protein sequence ID" value="TKR27081.1"/>
    <property type="molecule type" value="Genomic_DNA"/>
</dbReference>
<dbReference type="GO" id="GO:0005829">
    <property type="term" value="C:cytosol"/>
    <property type="evidence" value="ECO:0007669"/>
    <property type="project" value="TreeGrafter"/>
</dbReference>
<dbReference type="GO" id="GO:0045820">
    <property type="term" value="P:negative regulation of glycolytic process"/>
    <property type="evidence" value="ECO:0007669"/>
    <property type="project" value="TreeGrafter"/>
</dbReference>
<feature type="active site" description="Tele-phosphohistidine intermediate" evidence="2">
    <location>
        <position position="36"/>
    </location>
</feature>
<dbReference type="PANTHER" id="PTHR46517">
    <property type="entry name" value="FRUCTOSE-2,6-BISPHOSPHATASE TIGAR"/>
    <property type="match status" value="1"/>
</dbReference>
<dbReference type="CDD" id="cd07067">
    <property type="entry name" value="HP_PGM_like"/>
    <property type="match status" value="1"/>
</dbReference>
<dbReference type="SUPFAM" id="SSF53254">
    <property type="entry name" value="Phosphoglycerate mutase-like"/>
    <property type="match status" value="1"/>
</dbReference>
<evidence type="ECO:0000256" key="2">
    <source>
        <dbReference type="PIRSR" id="PIRSR613078-1"/>
    </source>
</evidence>
<evidence type="ECO:0000313" key="5">
    <source>
        <dbReference type="EMBL" id="TKR27081.1"/>
    </source>
</evidence>
<feature type="region of interest" description="Disordered" evidence="4">
    <location>
        <begin position="1"/>
        <end position="24"/>
    </location>
</feature>
<dbReference type="SMART" id="SM00855">
    <property type="entry name" value="PGAM"/>
    <property type="match status" value="1"/>
</dbReference>
<dbReference type="OrthoDB" id="4131070at2"/>